<reference evidence="1 2" key="1">
    <citation type="submission" date="2018-06" db="EMBL/GenBank/DDBJ databases">
        <title>Genomic Encyclopedia of Archaeal and Bacterial Type Strains, Phase II (KMG-II): from individual species to whole genera.</title>
        <authorList>
            <person name="Goeker M."/>
        </authorList>
    </citation>
    <scope>NUCLEOTIDE SEQUENCE [LARGE SCALE GENOMIC DNA]</scope>
    <source>
        <strain evidence="1 2">DSM 23857</strain>
    </source>
</reference>
<accession>A0A327R4P6</accession>
<evidence type="ECO:0000313" key="1">
    <source>
        <dbReference type="EMBL" id="RAJ08857.1"/>
    </source>
</evidence>
<keyword evidence="2" id="KW-1185">Reference proteome</keyword>
<gene>
    <name evidence="1" type="ORF">LX64_01511</name>
</gene>
<dbReference type="Proteomes" id="UP000249547">
    <property type="component" value="Unassembled WGS sequence"/>
</dbReference>
<dbReference type="AlphaFoldDB" id="A0A327R4P6"/>
<protein>
    <submittedName>
        <fullName evidence="1">Uncharacterized protein</fullName>
    </submittedName>
</protein>
<evidence type="ECO:0000313" key="2">
    <source>
        <dbReference type="Proteomes" id="UP000249547"/>
    </source>
</evidence>
<organism evidence="1 2">
    <name type="scientific">Chitinophaga skermanii</name>
    <dbReference type="NCBI Taxonomy" id="331697"/>
    <lineage>
        <taxon>Bacteria</taxon>
        <taxon>Pseudomonadati</taxon>
        <taxon>Bacteroidota</taxon>
        <taxon>Chitinophagia</taxon>
        <taxon>Chitinophagales</taxon>
        <taxon>Chitinophagaceae</taxon>
        <taxon>Chitinophaga</taxon>
    </lineage>
</organism>
<dbReference type="EMBL" id="QLLL01000002">
    <property type="protein sequence ID" value="RAJ08857.1"/>
    <property type="molecule type" value="Genomic_DNA"/>
</dbReference>
<name>A0A327R4P6_9BACT</name>
<comment type="caution">
    <text evidence="1">The sequence shown here is derived from an EMBL/GenBank/DDBJ whole genome shotgun (WGS) entry which is preliminary data.</text>
</comment>
<proteinExistence type="predicted"/>
<sequence>MGLFTSFLERNYISHSGRKNFVLQGKGKKNSEFLYIYFHKINQIIPYMYRIILPIVATILCLGCNEQTTNFEQIEVRKQLYYNKLNHGRPFTGMAVSNLANGGIKLAVSFIDGVPNGPWLTNEQGEDRLQEGLYKPLTGNYQAPIKRVNVCYFHIDKDTTSTVLVVVDNKAPAFDTIQLLNSIKDQLPQFATDVFHVVHDELTLHGKH</sequence>